<dbReference type="SUPFAM" id="SSF51905">
    <property type="entry name" value="FAD/NAD(P)-binding domain"/>
    <property type="match status" value="1"/>
</dbReference>
<dbReference type="Pfam" id="PF01593">
    <property type="entry name" value="Amino_oxidase"/>
    <property type="match status" value="1"/>
</dbReference>
<evidence type="ECO:0000313" key="5">
    <source>
        <dbReference type="EMBL" id="PVE45105.1"/>
    </source>
</evidence>
<proteinExistence type="predicted"/>
<dbReference type="PANTHER" id="PTHR10668:SF105">
    <property type="entry name" value="DEHYDROGENASE-RELATED"/>
    <property type="match status" value="1"/>
</dbReference>
<dbReference type="InterPro" id="IPR036188">
    <property type="entry name" value="FAD/NAD-bd_sf"/>
</dbReference>
<evidence type="ECO:0000256" key="2">
    <source>
        <dbReference type="ARBA" id="ARBA00038825"/>
    </source>
</evidence>
<comment type="subunit">
    <text evidence="2">Interacts with COX5B; this interaction may contribute to localize PYROXD2 to the inner face of the inner mitochondrial membrane.</text>
</comment>
<evidence type="ECO:0000259" key="4">
    <source>
        <dbReference type="Pfam" id="PF01593"/>
    </source>
</evidence>
<comment type="caution">
    <text evidence="5">The sequence shown here is derived from an EMBL/GenBank/DDBJ whole genome shotgun (WGS) entry which is preliminary data.</text>
</comment>
<dbReference type="AlphaFoldDB" id="A0A2T7UKC1"/>
<dbReference type="GO" id="GO:0016491">
    <property type="term" value="F:oxidoreductase activity"/>
    <property type="evidence" value="ECO:0007669"/>
    <property type="project" value="InterPro"/>
</dbReference>
<dbReference type="EMBL" id="QDDR01000018">
    <property type="protein sequence ID" value="PVE45105.1"/>
    <property type="molecule type" value="Genomic_DNA"/>
</dbReference>
<feature type="domain" description="Amine oxidase" evidence="4">
    <location>
        <begin position="14"/>
        <end position="339"/>
    </location>
</feature>
<protein>
    <recommendedName>
        <fullName evidence="3">Pyridine nucleotide-disulfide oxidoreductase domain-containing protein 2</fullName>
    </recommendedName>
</protein>
<evidence type="ECO:0000313" key="6">
    <source>
        <dbReference type="Proteomes" id="UP000244810"/>
    </source>
</evidence>
<dbReference type="RefSeq" id="WP_107750896.1">
    <property type="nucleotide sequence ID" value="NZ_QBKF01000003.1"/>
</dbReference>
<dbReference type="PANTHER" id="PTHR10668">
    <property type="entry name" value="PHYTOENE DEHYDROGENASE"/>
    <property type="match status" value="1"/>
</dbReference>
<gene>
    <name evidence="5" type="ORF">DDE23_23330</name>
</gene>
<keyword evidence="6" id="KW-1185">Reference proteome</keyword>
<evidence type="ECO:0000256" key="1">
    <source>
        <dbReference type="ARBA" id="ARBA00037217"/>
    </source>
</evidence>
<evidence type="ECO:0000256" key="3">
    <source>
        <dbReference type="ARBA" id="ARBA00040298"/>
    </source>
</evidence>
<dbReference type="Proteomes" id="UP000244810">
    <property type="component" value="Unassembled WGS sequence"/>
</dbReference>
<organism evidence="5 6">
    <name type="scientific">Pararhodobacter aggregans</name>
    <dbReference type="NCBI Taxonomy" id="404875"/>
    <lineage>
        <taxon>Bacteria</taxon>
        <taxon>Pseudomonadati</taxon>
        <taxon>Pseudomonadota</taxon>
        <taxon>Alphaproteobacteria</taxon>
        <taxon>Rhodobacterales</taxon>
        <taxon>Paracoccaceae</taxon>
        <taxon>Pararhodobacter</taxon>
    </lineage>
</organism>
<dbReference type="OrthoDB" id="9774675at2"/>
<sequence>MAADHVIIGSGINGLVAAAMLALKGHKVTVLEREDRLGGCLLTDTATLPGFHHDVMAATWVLFMTSPAGAALGPHLARHGFDYCHSPHPTAVLRPDGSALVLTMDPAKNRATFNALAPGDGDQHAADTGQIAADAPFLFGLLGGSLWSWGTAKLLFGQVRKRGLRGLAGWMGQALAPARGWLEARYRSPLVQALWAPWVLHCGLTPESAYSAQMGKVIAFALEAAGAPVVKGGSGAAVAAFKSLIEAHGGTLRTGADVSRIEVLDGRVTGVMLTTGETIAARSVLASVAPGQLYDRLLGDAELTQDRAALPDFRHGRGNFQLHFALDRAPEWLTPGLEDVALIHLSDGIDAVSKSANEAERGLFPETPTLCVGQPSKLDPTRCPEGKAILWLQIPDAPRAIKGDAAGQIPGRSWDEATREAFADRIEGILARHIKDFDRIRLARRAYSPADLEAMNINLVGGDPYGGHCGIDQFFIWRPFAHSTNGVGPVRGLIHIGASTHPGPGLGGGSGFNAAKRLGA</sequence>
<accession>A0A2T7UKC1</accession>
<dbReference type="InterPro" id="IPR002937">
    <property type="entry name" value="Amino_oxidase"/>
</dbReference>
<name>A0A2T7UKC1_9RHOB</name>
<dbReference type="Gene3D" id="3.50.50.60">
    <property type="entry name" value="FAD/NAD(P)-binding domain"/>
    <property type="match status" value="2"/>
</dbReference>
<comment type="function">
    <text evidence="1">Probable oxidoreductase that may play a role as regulator of mitochondrial function.</text>
</comment>
<reference evidence="5 6" key="1">
    <citation type="journal article" date="2011" name="Syst. Appl. Microbiol.">
        <title>Defluviimonas denitrificans gen. nov., sp. nov., and Pararhodobacter aggregans gen. nov., sp. nov., non-phototrophic Rhodobacteraceae from the biofilter of a marine aquaculture.</title>
        <authorList>
            <person name="Foesel B.U."/>
            <person name="Drake H.L."/>
            <person name="Schramm A."/>
        </authorList>
    </citation>
    <scope>NUCLEOTIDE SEQUENCE [LARGE SCALE GENOMIC DNA]</scope>
    <source>
        <strain evidence="5 6">D1-19</strain>
    </source>
</reference>